<evidence type="ECO:0000313" key="9">
    <source>
        <dbReference type="Proteomes" id="UP000006365"/>
    </source>
</evidence>
<feature type="binding site" evidence="6">
    <location>
        <begin position="25"/>
        <end position="27"/>
    </location>
    <ligand>
        <name>S-adenosyl-L-methionine</name>
        <dbReference type="ChEBI" id="CHEBI:59789"/>
    </ligand>
</feature>
<evidence type="ECO:0000256" key="3">
    <source>
        <dbReference type="ARBA" id="ARBA00022603"/>
    </source>
</evidence>
<evidence type="ECO:0000256" key="7">
    <source>
        <dbReference type="SAM" id="MobiDB-lite"/>
    </source>
</evidence>
<dbReference type="InterPro" id="IPR002903">
    <property type="entry name" value="RsmH"/>
</dbReference>
<evidence type="ECO:0000256" key="6">
    <source>
        <dbReference type="HAMAP-Rule" id="MF_01007"/>
    </source>
</evidence>
<sequence>MLDEVLHWLQPRPNALYVDGTLGLGGHAQAILEQTAPSGRVVGFEWDDDAAQAARQRLSGYGDRLSIVHGSYGDLVPELAKLGVVEIEGLLVDLGVSSLQLDRAERGFSFRTDSVLDMRMDRRSPLTAASLIAQASEEQLADIFYHYGEERQARRIARFLAEAREKEPVATTGRLAAIVAEAVPRKYHPAKVHVATKVFQALRIAVNGELNNLTRLLQTAPQVLAEGARVCIITFHSLEDRIVKQAFQNNPAYEVVTRRPVEPSAEEIRRNPRARSAKLRVARRGKSGRDAMCSRGSKEVQKEDRT</sequence>
<feature type="binding site" evidence="6">
    <location>
        <position position="93"/>
    </location>
    <ligand>
        <name>S-adenosyl-L-methionine</name>
        <dbReference type="ChEBI" id="CHEBI:59789"/>
    </ligand>
</feature>
<feature type="compositionally biased region" description="Basic residues" evidence="7">
    <location>
        <begin position="271"/>
        <end position="286"/>
    </location>
</feature>
<dbReference type="PIRSF" id="PIRSF004486">
    <property type="entry name" value="MraW"/>
    <property type="match status" value="1"/>
</dbReference>
<feature type="compositionally biased region" description="Basic and acidic residues" evidence="7">
    <location>
        <begin position="296"/>
        <end position="306"/>
    </location>
</feature>
<comment type="function">
    <text evidence="6">Specifically methylates the N4 position of cytidine in position 1402 (C1402) of 16S rRNA.</text>
</comment>
<reference evidence="8 9" key="1">
    <citation type="journal article" date="2011" name="Stand. Genomic Sci.">
        <title>Complete genome sequence of Desulfobulbus propionicus type strain (1pr3).</title>
        <authorList>
            <person name="Pagani I."/>
            <person name="Lapidus A."/>
            <person name="Nolan M."/>
            <person name="Lucas S."/>
            <person name="Hammon N."/>
            <person name="Deshpande S."/>
            <person name="Cheng J.F."/>
            <person name="Chertkov O."/>
            <person name="Davenport K."/>
            <person name="Tapia R."/>
            <person name="Han C."/>
            <person name="Goodwin L."/>
            <person name="Pitluck S."/>
            <person name="Liolios K."/>
            <person name="Mavromatis K."/>
            <person name="Ivanova N."/>
            <person name="Mikhailova N."/>
            <person name="Pati A."/>
            <person name="Chen A."/>
            <person name="Palaniappan K."/>
            <person name="Land M."/>
            <person name="Hauser L."/>
            <person name="Chang Y.J."/>
            <person name="Jeffries C.D."/>
            <person name="Detter J.C."/>
            <person name="Brambilla E."/>
            <person name="Kannan K.P."/>
            <person name="Djao O.D."/>
            <person name="Rohde M."/>
            <person name="Pukall R."/>
            <person name="Spring S."/>
            <person name="Goker M."/>
            <person name="Sikorski J."/>
            <person name="Woyke T."/>
            <person name="Bristow J."/>
            <person name="Eisen J.A."/>
            <person name="Markowitz V."/>
            <person name="Hugenholtz P."/>
            <person name="Kyrpides N.C."/>
            <person name="Klenk H.P."/>
        </authorList>
    </citation>
    <scope>NUCLEOTIDE SEQUENCE [LARGE SCALE GENOMIC DNA]</scope>
    <source>
        <strain evidence="9">ATCC 33891 / DSM 2032 / 1pr3</strain>
    </source>
</reference>
<evidence type="ECO:0000256" key="4">
    <source>
        <dbReference type="ARBA" id="ARBA00022679"/>
    </source>
</evidence>
<gene>
    <name evidence="6" type="primary">rsmH</name>
    <name evidence="8" type="ordered locus">Despr_0687</name>
</gene>
<keyword evidence="3 6" id="KW-0489">Methyltransferase</keyword>
<dbReference type="Gene3D" id="1.10.150.170">
    <property type="entry name" value="Putative methyltransferase TM0872, insert domain"/>
    <property type="match status" value="1"/>
</dbReference>
<proteinExistence type="inferred from homology"/>
<dbReference type="KEGG" id="dpr:Despr_0687"/>
<dbReference type="Pfam" id="PF01795">
    <property type="entry name" value="Methyltransf_5"/>
    <property type="match status" value="1"/>
</dbReference>
<evidence type="ECO:0000256" key="1">
    <source>
        <dbReference type="ARBA" id="ARBA00010396"/>
    </source>
</evidence>
<protein>
    <recommendedName>
        <fullName evidence="6">Ribosomal RNA small subunit methyltransferase H</fullName>
        <ecNumber evidence="6">2.1.1.199</ecNumber>
    </recommendedName>
    <alternativeName>
        <fullName evidence="6">16S rRNA m(4)C1402 methyltransferase</fullName>
    </alternativeName>
    <alternativeName>
        <fullName evidence="6">rRNA (cytosine-N(4)-)-methyltransferase RsmH</fullName>
    </alternativeName>
</protein>
<dbReference type="PANTHER" id="PTHR11265">
    <property type="entry name" value="S-ADENOSYL-METHYLTRANSFERASE MRAW"/>
    <property type="match status" value="1"/>
</dbReference>
<keyword evidence="9" id="KW-1185">Reference proteome</keyword>
<comment type="catalytic activity">
    <reaction evidence="6">
        <text>cytidine(1402) in 16S rRNA + S-adenosyl-L-methionine = N(4)-methylcytidine(1402) in 16S rRNA + S-adenosyl-L-homocysteine + H(+)</text>
        <dbReference type="Rhea" id="RHEA:42928"/>
        <dbReference type="Rhea" id="RHEA-COMP:10286"/>
        <dbReference type="Rhea" id="RHEA-COMP:10287"/>
        <dbReference type="ChEBI" id="CHEBI:15378"/>
        <dbReference type="ChEBI" id="CHEBI:57856"/>
        <dbReference type="ChEBI" id="CHEBI:59789"/>
        <dbReference type="ChEBI" id="CHEBI:74506"/>
        <dbReference type="ChEBI" id="CHEBI:82748"/>
        <dbReference type="EC" id="2.1.1.199"/>
    </reaction>
</comment>
<dbReference type="PANTHER" id="PTHR11265:SF0">
    <property type="entry name" value="12S RRNA N4-METHYLCYTIDINE METHYLTRANSFERASE"/>
    <property type="match status" value="1"/>
</dbReference>
<dbReference type="GO" id="GO:0070475">
    <property type="term" value="P:rRNA base methylation"/>
    <property type="evidence" value="ECO:0007669"/>
    <property type="project" value="UniProtKB-UniRule"/>
</dbReference>
<evidence type="ECO:0000256" key="5">
    <source>
        <dbReference type="ARBA" id="ARBA00022691"/>
    </source>
</evidence>
<keyword evidence="2 6" id="KW-0698">rRNA processing</keyword>
<dbReference type="EMBL" id="CP002364">
    <property type="protein sequence ID" value="ADW16863.1"/>
    <property type="molecule type" value="Genomic_DNA"/>
</dbReference>
<feature type="compositionally biased region" description="Basic and acidic residues" evidence="7">
    <location>
        <begin position="260"/>
        <end position="270"/>
    </location>
</feature>
<comment type="similarity">
    <text evidence="1 6">Belongs to the methyltransferase superfamily. RsmH family.</text>
</comment>
<dbReference type="InterPro" id="IPR029063">
    <property type="entry name" value="SAM-dependent_MTases_sf"/>
</dbReference>
<dbReference type="InterPro" id="IPR023397">
    <property type="entry name" value="SAM-dep_MeTrfase_MraW_recog"/>
</dbReference>
<keyword evidence="6" id="KW-0963">Cytoplasm</keyword>
<keyword evidence="5 6" id="KW-0949">S-adenosyl-L-methionine</keyword>
<dbReference type="EC" id="2.1.1.199" evidence="6"/>
<dbReference type="NCBIfam" id="TIGR00006">
    <property type="entry name" value="16S rRNA (cytosine(1402)-N(4))-methyltransferase RsmH"/>
    <property type="match status" value="1"/>
</dbReference>
<dbReference type="SUPFAM" id="SSF81799">
    <property type="entry name" value="Putative methyltransferase TM0872, insert domain"/>
    <property type="match status" value="1"/>
</dbReference>
<keyword evidence="4 6" id="KW-0808">Transferase</keyword>
<dbReference type="GO" id="GO:0005737">
    <property type="term" value="C:cytoplasm"/>
    <property type="evidence" value="ECO:0007669"/>
    <property type="project" value="UniProtKB-SubCell"/>
</dbReference>
<feature type="binding site" evidence="6">
    <location>
        <position position="100"/>
    </location>
    <ligand>
        <name>S-adenosyl-L-methionine</name>
        <dbReference type="ChEBI" id="CHEBI:59789"/>
    </ligand>
</feature>
<dbReference type="AlphaFoldDB" id="A0A7U3YK44"/>
<name>A0A7U3YK44_DESPD</name>
<evidence type="ECO:0000313" key="8">
    <source>
        <dbReference type="EMBL" id="ADW16863.1"/>
    </source>
</evidence>
<evidence type="ECO:0000256" key="2">
    <source>
        <dbReference type="ARBA" id="ARBA00022552"/>
    </source>
</evidence>
<dbReference type="HAMAP" id="MF_01007">
    <property type="entry name" value="16SrRNA_methyltr_H"/>
    <property type="match status" value="1"/>
</dbReference>
<accession>A0A7U3YK44</accession>
<dbReference type="Proteomes" id="UP000006365">
    <property type="component" value="Chromosome"/>
</dbReference>
<organism evidence="8 9">
    <name type="scientific">Desulfobulbus propionicus (strain ATCC 33891 / DSM 2032 / VKM B-1956 / 1pr3)</name>
    <dbReference type="NCBI Taxonomy" id="577650"/>
    <lineage>
        <taxon>Bacteria</taxon>
        <taxon>Pseudomonadati</taxon>
        <taxon>Thermodesulfobacteriota</taxon>
        <taxon>Desulfobulbia</taxon>
        <taxon>Desulfobulbales</taxon>
        <taxon>Desulfobulbaceae</taxon>
        <taxon>Desulfobulbus</taxon>
    </lineage>
</organism>
<feature type="region of interest" description="Disordered" evidence="7">
    <location>
        <begin position="260"/>
        <end position="306"/>
    </location>
</feature>
<dbReference type="Gene3D" id="3.40.50.150">
    <property type="entry name" value="Vaccinia Virus protein VP39"/>
    <property type="match status" value="1"/>
</dbReference>
<comment type="subcellular location">
    <subcellularLocation>
        <location evidence="6">Cytoplasm</location>
    </subcellularLocation>
</comment>
<dbReference type="GO" id="GO:0071424">
    <property type="term" value="F:rRNA (cytosine-N4-)-methyltransferase activity"/>
    <property type="evidence" value="ECO:0007669"/>
    <property type="project" value="UniProtKB-UniRule"/>
</dbReference>
<feature type="binding site" evidence="6">
    <location>
        <position position="45"/>
    </location>
    <ligand>
        <name>S-adenosyl-L-methionine</name>
        <dbReference type="ChEBI" id="CHEBI:59789"/>
    </ligand>
</feature>
<feature type="binding site" evidence="6">
    <location>
        <position position="72"/>
    </location>
    <ligand>
        <name>S-adenosyl-L-methionine</name>
        <dbReference type="ChEBI" id="CHEBI:59789"/>
    </ligand>
</feature>
<dbReference type="SUPFAM" id="SSF53335">
    <property type="entry name" value="S-adenosyl-L-methionine-dependent methyltransferases"/>
    <property type="match status" value="1"/>
</dbReference>